<feature type="transmembrane region" description="Helical" evidence="10">
    <location>
        <begin position="159"/>
        <end position="176"/>
    </location>
</feature>
<dbReference type="GO" id="GO:1903806">
    <property type="term" value="P:L-isoleucine import across plasma membrane"/>
    <property type="evidence" value="ECO:0007669"/>
    <property type="project" value="TreeGrafter"/>
</dbReference>
<comment type="caution">
    <text evidence="11">The sequence shown here is derived from an EMBL/GenBank/DDBJ whole genome shotgun (WGS) entry which is preliminary data.</text>
</comment>
<feature type="transmembrane region" description="Helical" evidence="10">
    <location>
        <begin position="12"/>
        <end position="31"/>
    </location>
</feature>
<sequence length="304" mass="32524">MTSRIPQLVVYGLVSGSIITLGAIGLSLTYGILRFANFAHGDVMATGAFLAFAFLGFFQGLNLPSTPFHPLSFGLPLLLAFILSMIATGGVAIGIDRVIYKRLRTTGRITLLISSVGVAFILRNALQFIWGPDPRYYIKKIQIAIRIPGLGVRIKPDEIFIIAVASCLVIFLHFFLTNTRMGKAMRATSDNMDLAQVSGIDTENVIKWTWAIGSALAAAGGVLAGIENKFITPNLGWNMLLPIFAAVILGGIGSPYGAMLGGMIIGLSAEISTAFISTSYKPAVAFIIMVVMLLIKPRGLLGEK</sequence>
<name>A0A662DJP3_UNCAE</name>
<comment type="similarity">
    <text evidence="9">Belongs to the binding-protein-dependent transport system permease family. LivHM subfamily.</text>
</comment>
<dbReference type="AlphaFoldDB" id="A0A662DJP3"/>
<keyword evidence="6" id="KW-0029">Amino-acid transport</keyword>
<evidence type="ECO:0000256" key="10">
    <source>
        <dbReference type="SAM" id="Phobius"/>
    </source>
</evidence>
<dbReference type="GO" id="GO:0015808">
    <property type="term" value="P:L-alanine transport"/>
    <property type="evidence" value="ECO:0007669"/>
    <property type="project" value="TreeGrafter"/>
</dbReference>
<keyword evidence="4" id="KW-0997">Cell inner membrane</keyword>
<dbReference type="CDD" id="cd06582">
    <property type="entry name" value="TM_PBP1_LivH_like"/>
    <property type="match status" value="1"/>
</dbReference>
<dbReference type="GO" id="GO:0015192">
    <property type="term" value="F:L-phenylalanine transmembrane transporter activity"/>
    <property type="evidence" value="ECO:0007669"/>
    <property type="project" value="TreeGrafter"/>
</dbReference>
<proteinExistence type="inferred from homology"/>
<dbReference type="GO" id="GO:0015188">
    <property type="term" value="F:L-isoleucine transmembrane transporter activity"/>
    <property type="evidence" value="ECO:0007669"/>
    <property type="project" value="TreeGrafter"/>
</dbReference>
<keyword evidence="2" id="KW-0813">Transport</keyword>
<protein>
    <submittedName>
        <fullName evidence="11">Branched-chain amino acid ABC transporter permease</fullName>
    </submittedName>
</protein>
<evidence type="ECO:0000256" key="4">
    <source>
        <dbReference type="ARBA" id="ARBA00022519"/>
    </source>
</evidence>
<dbReference type="GO" id="GO:0005304">
    <property type="term" value="F:L-valine transmembrane transporter activity"/>
    <property type="evidence" value="ECO:0007669"/>
    <property type="project" value="TreeGrafter"/>
</dbReference>
<feature type="transmembrane region" description="Helical" evidence="10">
    <location>
        <begin position="107"/>
        <end position="130"/>
    </location>
</feature>
<evidence type="ECO:0000256" key="5">
    <source>
        <dbReference type="ARBA" id="ARBA00022692"/>
    </source>
</evidence>
<keyword evidence="8 10" id="KW-0472">Membrane</keyword>
<comment type="subcellular location">
    <subcellularLocation>
        <location evidence="1">Cell membrane</location>
        <topology evidence="1">Multi-pass membrane protein</topology>
    </subcellularLocation>
</comment>
<evidence type="ECO:0000256" key="2">
    <source>
        <dbReference type="ARBA" id="ARBA00022448"/>
    </source>
</evidence>
<dbReference type="GO" id="GO:0015190">
    <property type="term" value="F:L-leucine transmembrane transporter activity"/>
    <property type="evidence" value="ECO:0007669"/>
    <property type="project" value="TreeGrafter"/>
</dbReference>
<evidence type="ECO:0000313" key="11">
    <source>
        <dbReference type="EMBL" id="RLE14339.1"/>
    </source>
</evidence>
<evidence type="ECO:0000256" key="7">
    <source>
        <dbReference type="ARBA" id="ARBA00022989"/>
    </source>
</evidence>
<feature type="transmembrane region" description="Helical" evidence="10">
    <location>
        <begin position="271"/>
        <end position="295"/>
    </location>
</feature>
<dbReference type="InterPro" id="IPR052157">
    <property type="entry name" value="BCAA_transport_permease"/>
</dbReference>
<dbReference type="InterPro" id="IPR001851">
    <property type="entry name" value="ABC_transp_permease"/>
</dbReference>
<evidence type="ECO:0000256" key="8">
    <source>
        <dbReference type="ARBA" id="ARBA00023136"/>
    </source>
</evidence>
<evidence type="ECO:0000256" key="3">
    <source>
        <dbReference type="ARBA" id="ARBA00022475"/>
    </source>
</evidence>
<evidence type="ECO:0000313" key="12">
    <source>
        <dbReference type="Proteomes" id="UP000280417"/>
    </source>
</evidence>
<dbReference type="PANTHER" id="PTHR11795:SF371">
    <property type="entry name" value="HIGH-AFFINITY BRANCHED-CHAIN AMINO ACID TRANSPORT SYSTEM PERMEASE PROTEIN LIVH"/>
    <property type="match status" value="1"/>
</dbReference>
<evidence type="ECO:0000256" key="6">
    <source>
        <dbReference type="ARBA" id="ARBA00022970"/>
    </source>
</evidence>
<feature type="transmembrane region" description="Helical" evidence="10">
    <location>
        <begin position="43"/>
        <end position="61"/>
    </location>
</feature>
<gene>
    <name evidence="11" type="ORF">DRJ04_02585</name>
</gene>
<evidence type="ECO:0000256" key="1">
    <source>
        <dbReference type="ARBA" id="ARBA00004651"/>
    </source>
</evidence>
<feature type="transmembrane region" description="Helical" evidence="10">
    <location>
        <begin position="239"/>
        <end position="265"/>
    </location>
</feature>
<dbReference type="GO" id="GO:0005886">
    <property type="term" value="C:plasma membrane"/>
    <property type="evidence" value="ECO:0007669"/>
    <property type="project" value="UniProtKB-SubCell"/>
</dbReference>
<dbReference type="GO" id="GO:0042941">
    <property type="term" value="P:D-alanine transmembrane transport"/>
    <property type="evidence" value="ECO:0007669"/>
    <property type="project" value="TreeGrafter"/>
</dbReference>
<dbReference type="EMBL" id="QMQA01000049">
    <property type="protein sequence ID" value="RLE14339.1"/>
    <property type="molecule type" value="Genomic_DNA"/>
</dbReference>
<keyword evidence="3" id="KW-1003">Cell membrane</keyword>
<organism evidence="11 12">
    <name type="scientific">Aerophobetes bacterium</name>
    <dbReference type="NCBI Taxonomy" id="2030807"/>
    <lineage>
        <taxon>Bacteria</taxon>
        <taxon>Candidatus Aerophobota</taxon>
    </lineage>
</organism>
<keyword evidence="5 10" id="KW-0812">Transmembrane</keyword>
<accession>A0A662DJP3</accession>
<keyword evidence="7 10" id="KW-1133">Transmembrane helix</keyword>
<dbReference type="Proteomes" id="UP000280417">
    <property type="component" value="Unassembled WGS sequence"/>
</dbReference>
<dbReference type="Pfam" id="PF02653">
    <property type="entry name" value="BPD_transp_2"/>
    <property type="match status" value="1"/>
</dbReference>
<reference evidence="11 12" key="1">
    <citation type="submission" date="2018-06" db="EMBL/GenBank/DDBJ databases">
        <title>Extensive metabolic versatility and redundancy in microbially diverse, dynamic hydrothermal sediments.</title>
        <authorList>
            <person name="Dombrowski N."/>
            <person name="Teske A."/>
            <person name="Baker B.J."/>
        </authorList>
    </citation>
    <scope>NUCLEOTIDE SEQUENCE [LARGE SCALE GENOMIC DNA]</scope>
    <source>
        <strain evidence="11">B3_G15</strain>
    </source>
</reference>
<dbReference type="PANTHER" id="PTHR11795">
    <property type="entry name" value="BRANCHED-CHAIN AMINO ACID TRANSPORT SYSTEM PERMEASE PROTEIN LIVH"/>
    <property type="match status" value="1"/>
</dbReference>
<feature type="transmembrane region" description="Helical" evidence="10">
    <location>
        <begin position="73"/>
        <end position="95"/>
    </location>
</feature>
<evidence type="ECO:0000256" key="9">
    <source>
        <dbReference type="ARBA" id="ARBA00037998"/>
    </source>
</evidence>